<evidence type="ECO:0000313" key="10">
    <source>
        <dbReference type="Proteomes" id="UP001521116"/>
    </source>
</evidence>
<sequence length="389" mass="42749">MFDMLLRAPFIPSGALAFGTSVIAFLTVYAATVLLVPKNAALTRLTSVAALFALTYALQQTFCQWCSNQHWQGFVAACLPVQLMSASEIILVSRVDPAPISCGISHASHAIALLWNQRRIGTVWQVKNIPATTPSTRAQFIRRRLTTTLAAYLILDAIVSAPPPPPALHTVQKQTLFAIHTLTREDLTYRLIATLSYWFSGFLLLLTVSNTLAILLVLTNLSTPADRPPLFGALPAAHSLRRFWGTLWHQCLRRGLTGHADLVADRLLRAPRGTRASRYARLFAAFLLSGLVHRACERGMGVPPADGGALLFFPLQALGILAEDAVQAVVGRRVRARVGRAVGYVWVVVFLAWSSPVWFYPQQRVGTDPELLLPVRLFGPLVRMVKGFL</sequence>
<dbReference type="Pfam" id="PF13813">
    <property type="entry name" value="MBOAT_2"/>
    <property type="match status" value="1"/>
</dbReference>
<comment type="caution">
    <text evidence="9">The sequence shown here is derived from an EMBL/GenBank/DDBJ whole genome shotgun (WGS) entry which is preliminary data.</text>
</comment>
<comment type="similarity">
    <text evidence="2">Belongs to the wax synthase family.</text>
</comment>
<evidence type="ECO:0000256" key="5">
    <source>
        <dbReference type="ARBA" id="ARBA00022989"/>
    </source>
</evidence>
<comment type="subcellular location">
    <subcellularLocation>
        <location evidence="1">Membrane</location>
        <topology evidence="1">Multi-pass membrane protein</topology>
    </subcellularLocation>
</comment>
<keyword evidence="5 7" id="KW-1133">Transmembrane helix</keyword>
<dbReference type="InterPro" id="IPR032805">
    <property type="entry name" value="Wax_synthase_dom"/>
</dbReference>
<keyword evidence="3" id="KW-0808">Transferase</keyword>
<proteinExistence type="inferred from homology"/>
<gene>
    <name evidence="9" type="ORF">SLS56_005488</name>
</gene>
<keyword evidence="10" id="KW-1185">Reference proteome</keyword>
<feature type="transmembrane region" description="Helical" evidence="7">
    <location>
        <begin position="197"/>
        <end position="218"/>
    </location>
</feature>
<dbReference type="InterPro" id="IPR044851">
    <property type="entry name" value="Wax_synthase"/>
</dbReference>
<name>A0ABR3STI2_9PEZI</name>
<evidence type="ECO:0000256" key="1">
    <source>
        <dbReference type="ARBA" id="ARBA00004141"/>
    </source>
</evidence>
<evidence type="ECO:0000256" key="6">
    <source>
        <dbReference type="ARBA" id="ARBA00023136"/>
    </source>
</evidence>
<keyword evidence="4 7" id="KW-0812">Transmembrane</keyword>
<protein>
    <recommendedName>
        <fullName evidence="8">Wax synthase domain-containing protein</fullName>
    </recommendedName>
</protein>
<evidence type="ECO:0000256" key="2">
    <source>
        <dbReference type="ARBA" id="ARBA00007282"/>
    </source>
</evidence>
<dbReference type="Proteomes" id="UP001521116">
    <property type="component" value="Unassembled WGS sequence"/>
</dbReference>
<evidence type="ECO:0000256" key="7">
    <source>
        <dbReference type="SAM" id="Phobius"/>
    </source>
</evidence>
<dbReference type="PANTHER" id="PTHR31595">
    <property type="entry name" value="LONG-CHAIN-ALCOHOL O-FATTY-ACYLTRANSFERASE 3-RELATED"/>
    <property type="match status" value="1"/>
</dbReference>
<accession>A0ABR3STI2</accession>
<dbReference type="EMBL" id="JAJVDC020000055">
    <property type="protein sequence ID" value="KAL1629264.1"/>
    <property type="molecule type" value="Genomic_DNA"/>
</dbReference>
<evidence type="ECO:0000259" key="8">
    <source>
        <dbReference type="Pfam" id="PF13813"/>
    </source>
</evidence>
<keyword evidence="6 7" id="KW-0472">Membrane</keyword>
<feature type="domain" description="Wax synthase" evidence="8">
    <location>
        <begin position="228"/>
        <end position="314"/>
    </location>
</feature>
<reference evidence="9 10" key="1">
    <citation type="submission" date="2024-02" db="EMBL/GenBank/DDBJ databases">
        <title>De novo assembly and annotation of 12 fungi associated with fruit tree decline syndrome in Ontario, Canada.</title>
        <authorList>
            <person name="Sulman M."/>
            <person name="Ellouze W."/>
            <person name="Ilyukhin E."/>
        </authorList>
    </citation>
    <scope>NUCLEOTIDE SEQUENCE [LARGE SCALE GENOMIC DNA]</scope>
    <source>
        <strain evidence="9 10">M1-105</strain>
    </source>
</reference>
<evidence type="ECO:0000256" key="4">
    <source>
        <dbReference type="ARBA" id="ARBA00022692"/>
    </source>
</evidence>
<evidence type="ECO:0000313" key="9">
    <source>
        <dbReference type="EMBL" id="KAL1629264.1"/>
    </source>
</evidence>
<evidence type="ECO:0000256" key="3">
    <source>
        <dbReference type="ARBA" id="ARBA00022679"/>
    </source>
</evidence>
<organism evidence="9 10">
    <name type="scientific">Neofusicoccum ribis</name>
    <dbReference type="NCBI Taxonomy" id="45134"/>
    <lineage>
        <taxon>Eukaryota</taxon>
        <taxon>Fungi</taxon>
        <taxon>Dikarya</taxon>
        <taxon>Ascomycota</taxon>
        <taxon>Pezizomycotina</taxon>
        <taxon>Dothideomycetes</taxon>
        <taxon>Dothideomycetes incertae sedis</taxon>
        <taxon>Botryosphaeriales</taxon>
        <taxon>Botryosphaeriaceae</taxon>
        <taxon>Neofusicoccum</taxon>
    </lineage>
</organism>
<feature type="transmembrane region" description="Helical" evidence="7">
    <location>
        <begin position="341"/>
        <end position="360"/>
    </location>
</feature>
<dbReference type="PANTHER" id="PTHR31595:SF67">
    <property type="entry name" value="WAX SYNTHASE DOMAIN-CONTAINING PROTEIN"/>
    <property type="match status" value="1"/>
</dbReference>